<proteinExistence type="inferred from homology"/>
<evidence type="ECO:0000256" key="11">
    <source>
        <dbReference type="ARBA" id="ARBA00023306"/>
    </source>
</evidence>
<feature type="transmembrane region" description="Helical" evidence="13">
    <location>
        <begin position="222"/>
        <end position="248"/>
    </location>
</feature>
<dbReference type="PIRSF" id="PIRSF003097">
    <property type="entry name" value="FtsX"/>
    <property type="match status" value="1"/>
</dbReference>
<dbReference type="Proteomes" id="UP000245081">
    <property type="component" value="Unassembled WGS sequence"/>
</dbReference>
<feature type="transmembrane region" description="Helical" evidence="13">
    <location>
        <begin position="268"/>
        <end position="292"/>
    </location>
</feature>
<dbReference type="GO" id="GO:0005886">
    <property type="term" value="C:plasma membrane"/>
    <property type="evidence" value="ECO:0007669"/>
    <property type="project" value="UniProtKB-SubCell"/>
</dbReference>
<keyword evidence="7 12" id="KW-0132">Cell division</keyword>
<evidence type="ECO:0000313" key="16">
    <source>
        <dbReference type="EMBL" id="GBG15587.1"/>
    </source>
</evidence>
<comment type="subcellular location">
    <subcellularLocation>
        <location evidence="1">Cell inner membrane</location>
        <topology evidence="1">Multi-pass membrane protein</topology>
    </subcellularLocation>
</comment>
<dbReference type="InterPro" id="IPR004513">
    <property type="entry name" value="FtsX"/>
</dbReference>
<evidence type="ECO:0000313" key="17">
    <source>
        <dbReference type="Proteomes" id="UP000245081"/>
    </source>
</evidence>
<dbReference type="InterPro" id="IPR047590">
    <property type="entry name" value="FtsX_proteobact-type"/>
</dbReference>
<dbReference type="InterPro" id="IPR003838">
    <property type="entry name" value="ABC3_permease_C"/>
</dbReference>
<protein>
    <recommendedName>
        <fullName evidence="4 12">Cell division protein FtsX</fullName>
    </recommendedName>
</protein>
<dbReference type="GO" id="GO:0032153">
    <property type="term" value="C:cell division site"/>
    <property type="evidence" value="ECO:0007669"/>
    <property type="project" value="TreeGrafter"/>
</dbReference>
<feature type="transmembrane region" description="Helical" evidence="13">
    <location>
        <begin position="174"/>
        <end position="194"/>
    </location>
</feature>
<dbReference type="Gene3D" id="3.30.70.3040">
    <property type="match status" value="1"/>
</dbReference>
<dbReference type="PANTHER" id="PTHR47755">
    <property type="entry name" value="CELL DIVISION PROTEIN FTSX"/>
    <property type="match status" value="1"/>
</dbReference>
<evidence type="ECO:0000256" key="6">
    <source>
        <dbReference type="ARBA" id="ARBA00022519"/>
    </source>
</evidence>
<keyword evidence="8 13" id="KW-0812">Transmembrane</keyword>
<comment type="subunit">
    <text evidence="3">Forms a membrane-associated complex with FtsE.</text>
</comment>
<evidence type="ECO:0000256" key="12">
    <source>
        <dbReference type="PIRNR" id="PIRNR003097"/>
    </source>
</evidence>
<keyword evidence="10 12" id="KW-0472">Membrane</keyword>
<accession>A0A2R5FBJ5</accession>
<keyword evidence="5 12" id="KW-1003">Cell membrane</keyword>
<organism evidence="16 17">
    <name type="scientific">Novimethylophilus kurashikiensis</name>
    <dbReference type="NCBI Taxonomy" id="1825523"/>
    <lineage>
        <taxon>Bacteria</taxon>
        <taxon>Pseudomonadati</taxon>
        <taxon>Pseudomonadota</taxon>
        <taxon>Betaproteobacteria</taxon>
        <taxon>Nitrosomonadales</taxon>
        <taxon>Methylophilaceae</taxon>
        <taxon>Novimethylophilus</taxon>
    </lineage>
</organism>
<evidence type="ECO:0000256" key="3">
    <source>
        <dbReference type="ARBA" id="ARBA00011160"/>
    </source>
</evidence>
<evidence type="ECO:0000256" key="8">
    <source>
        <dbReference type="ARBA" id="ARBA00022692"/>
    </source>
</evidence>
<dbReference type="InterPro" id="IPR040690">
    <property type="entry name" value="FtsX_ECD"/>
</dbReference>
<evidence type="ECO:0000256" key="10">
    <source>
        <dbReference type="ARBA" id="ARBA00023136"/>
    </source>
</evidence>
<dbReference type="RefSeq" id="WP_109016733.1">
    <property type="nucleotide sequence ID" value="NZ_BDOQ01000019.1"/>
</dbReference>
<evidence type="ECO:0000256" key="4">
    <source>
        <dbReference type="ARBA" id="ARBA00021907"/>
    </source>
</evidence>
<evidence type="ECO:0000259" key="15">
    <source>
        <dbReference type="Pfam" id="PF18075"/>
    </source>
</evidence>
<comment type="caution">
    <text evidence="16">The sequence shown here is derived from an EMBL/GenBank/DDBJ whole genome shotgun (WGS) entry which is preliminary data.</text>
</comment>
<comment type="function">
    <text evidence="12">Part of the ABC transporter FtsEX involved in cellular division.</text>
</comment>
<dbReference type="Pfam" id="PF02687">
    <property type="entry name" value="FtsX"/>
    <property type="match status" value="1"/>
</dbReference>
<keyword evidence="17" id="KW-1185">Reference proteome</keyword>
<gene>
    <name evidence="16" type="primary">ftsX</name>
    <name evidence="16" type="ORF">NMK_3198</name>
</gene>
<evidence type="ECO:0000256" key="13">
    <source>
        <dbReference type="SAM" id="Phobius"/>
    </source>
</evidence>
<comment type="similarity">
    <text evidence="2 12">Belongs to the ABC-4 integral membrane protein family. FtsX subfamily.</text>
</comment>
<reference evidence="16 17" key="1">
    <citation type="journal article" date="2018" name="Environ. Microbiol.">
        <title>Isolation and genomic characterization of Novimethylophilus kurashikiensis gen. nov. sp. nov., a new lanthanide-dependent methylotrophic species of Methylophilaceae.</title>
        <authorList>
            <person name="Lv H."/>
            <person name="Sahin N."/>
            <person name="Tani A."/>
        </authorList>
    </citation>
    <scope>NUCLEOTIDE SEQUENCE [LARGE SCALE GENOMIC DNA]</scope>
    <source>
        <strain evidence="16 17">La2-4</strain>
    </source>
</reference>
<evidence type="ECO:0000256" key="9">
    <source>
        <dbReference type="ARBA" id="ARBA00022989"/>
    </source>
</evidence>
<evidence type="ECO:0000256" key="7">
    <source>
        <dbReference type="ARBA" id="ARBA00022618"/>
    </source>
</evidence>
<evidence type="ECO:0000256" key="5">
    <source>
        <dbReference type="ARBA" id="ARBA00022475"/>
    </source>
</evidence>
<sequence>MQAWIHAHQQALTLVLKKLRSAPFAHLVMAAVIGAALSLPAGLYMVLANLGNAAADIETDPQITLFMTLGANDAATKEIDNRLHKHSGIREYRFVSRETAWHDLQERNGVQGALNGLEKNPLPDAFIVHVSSSDPATADALQKEFSAWPQVEHVQLDAAWVKRLYTLLKLGEKAVMILAVLLGFALIAIIGNTIRLQILTQREEIEVSKLIGATDRFIRRPFLYAGALQGVLGGVTAWLILFVALYIFNQSVEELAQLYASDFRLHPLGLQASLILIVSAALLGWLGSYWSVSRYLSKL</sequence>
<feature type="domain" description="ABC3 transporter permease C-terminal" evidence="14">
    <location>
        <begin position="177"/>
        <end position="294"/>
    </location>
</feature>
<keyword evidence="9 13" id="KW-1133">Transmembrane helix</keyword>
<dbReference type="EMBL" id="BDOQ01000019">
    <property type="protein sequence ID" value="GBG15587.1"/>
    <property type="molecule type" value="Genomic_DNA"/>
</dbReference>
<dbReference type="NCBIfam" id="TIGR00439">
    <property type="entry name" value="FtsX_Gneg"/>
    <property type="match status" value="1"/>
</dbReference>
<dbReference type="PANTHER" id="PTHR47755:SF1">
    <property type="entry name" value="CELL DIVISION PROTEIN FTSX"/>
    <property type="match status" value="1"/>
</dbReference>
<dbReference type="OrthoDB" id="9813411at2"/>
<name>A0A2R5FBJ5_9PROT</name>
<keyword evidence="11 12" id="KW-0131">Cell cycle</keyword>
<evidence type="ECO:0000256" key="2">
    <source>
        <dbReference type="ARBA" id="ARBA00007379"/>
    </source>
</evidence>
<feature type="domain" description="FtsX extracellular" evidence="15">
    <location>
        <begin position="62"/>
        <end position="154"/>
    </location>
</feature>
<evidence type="ECO:0000256" key="1">
    <source>
        <dbReference type="ARBA" id="ARBA00004429"/>
    </source>
</evidence>
<evidence type="ECO:0000259" key="14">
    <source>
        <dbReference type="Pfam" id="PF02687"/>
    </source>
</evidence>
<keyword evidence="6 12" id="KW-0997">Cell inner membrane</keyword>
<feature type="transmembrane region" description="Helical" evidence="13">
    <location>
        <begin position="24"/>
        <end position="47"/>
    </location>
</feature>
<dbReference type="AlphaFoldDB" id="A0A2R5FBJ5"/>
<dbReference type="GO" id="GO:0051301">
    <property type="term" value="P:cell division"/>
    <property type="evidence" value="ECO:0007669"/>
    <property type="project" value="UniProtKB-KW"/>
</dbReference>
<dbReference type="Pfam" id="PF18075">
    <property type="entry name" value="FtsX_ECD"/>
    <property type="match status" value="1"/>
</dbReference>